<keyword evidence="3" id="KW-1185">Reference proteome</keyword>
<accession>A0A3S9H8X1</accession>
<dbReference type="PROSITE" id="PS51819">
    <property type="entry name" value="VOC"/>
    <property type="match status" value="2"/>
</dbReference>
<dbReference type="Proteomes" id="UP000273326">
    <property type="component" value="Chromosome"/>
</dbReference>
<evidence type="ECO:0000313" key="3">
    <source>
        <dbReference type="Proteomes" id="UP000273326"/>
    </source>
</evidence>
<protein>
    <submittedName>
        <fullName evidence="2">Ring-cleaving dioxygenase</fullName>
    </submittedName>
</protein>
<dbReference type="SUPFAM" id="SSF54593">
    <property type="entry name" value="Glyoxalase/Bleomycin resistance protein/Dihydroxybiphenyl dioxygenase"/>
    <property type="match status" value="1"/>
</dbReference>
<name>A0A3S9H8X1_9LACT</name>
<sequence length="316" mass="36484">MYKILGHHHISMMTKNGDENTYFYEEILGLRRVKVSVNQNNPQMYHLFYGDKTGSPGIDLTFFENQRLGHTQRGTNAISRIGLLVKSEENFAYWIERFKEYSVEHSEVTTYGKRPAILFEDQEGLRLALIAGEGQQADFWESWENSEVPVEHQIRGMGAVEFTVENLPTSRDVLVDIFGYYEVYRTKEEALYQSFEGSLVGEILLKEEKGPKEKPGKGSVHHLAIRVSNGAELDYWQKKITDFGFKVVGRYDRYYFESMYFREANGIMIEIATDKPGFTIDSDVESLGKQLDLPPFLNEKRDEIFAKLNPLKGIKE</sequence>
<evidence type="ECO:0000259" key="1">
    <source>
        <dbReference type="PROSITE" id="PS51819"/>
    </source>
</evidence>
<gene>
    <name evidence="2" type="ORF">EJN90_03430</name>
</gene>
<dbReference type="InterPro" id="IPR052537">
    <property type="entry name" value="Extradiol_RC_dioxygenase"/>
</dbReference>
<evidence type="ECO:0000313" key="2">
    <source>
        <dbReference type="EMBL" id="AZP03794.1"/>
    </source>
</evidence>
<dbReference type="Gene3D" id="3.10.180.10">
    <property type="entry name" value="2,3-Dihydroxybiphenyl 1,2-Dioxygenase, domain 1"/>
    <property type="match status" value="2"/>
</dbReference>
<proteinExistence type="predicted"/>
<keyword evidence="2" id="KW-0560">Oxidoreductase</keyword>
<dbReference type="PANTHER" id="PTHR36110:SF4">
    <property type="entry name" value="RING-CLEAVING DIOXYGENASE MHQA-RELATED"/>
    <property type="match status" value="1"/>
</dbReference>
<dbReference type="KEGG" id="jeh:EJN90_03430"/>
<dbReference type="InterPro" id="IPR029068">
    <property type="entry name" value="Glyas_Bleomycin-R_OHBP_Dase"/>
</dbReference>
<feature type="domain" description="VOC" evidence="1">
    <location>
        <begin position="156"/>
        <end position="274"/>
    </location>
</feature>
<dbReference type="InterPro" id="IPR004360">
    <property type="entry name" value="Glyas_Fos-R_dOase_dom"/>
</dbReference>
<dbReference type="PANTHER" id="PTHR36110">
    <property type="entry name" value="RING-CLEAVING DIOXYGENASE MHQE-RELATED"/>
    <property type="match status" value="1"/>
</dbReference>
<dbReference type="EMBL" id="CP034465">
    <property type="protein sequence ID" value="AZP03794.1"/>
    <property type="molecule type" value="Genomic_DNA"/>
</dbReference>
<keyword evidence="2" id="KW-0223">Dioxygenase</keyword>
<dbReference type="OrthoDB" id="9785698at2"/>
<reference evidence="3" key="1">
    <citation type="submission" date="2018-12" db="EMBL/GenBank/DDBJ databases">
        <title>Complete genome sequencing of Jeotgalibaca sp. H21T32.</title>
        <authorList>
            <person name="Bae J.-W."/>
            <person name="Lee S.-Y."/>
        </authorList>
    </citation>
    <scope>NUCLEOTIDE SEQUENCE [LARGE SCALE GENOMIC DNA]</scope>
    <source>
        <strain evidence="3">H21T32</strain>
    </source>
</reference>
<organism evidence="2 3">
    <name type="scientific">Jeotgalibaca ciconiae</name>
    <dbReference type="NCBI Taxonomy" id="2496265"/>
    <lineage>
        <taxon>Bacteria</taxon>
        <taxon>Bacillati</taxon>
        <taxon>Bacillota</taxon>
        <taxon>Bacilli</taxon>
        <taxon>Lactobacillales</taxon>
        <taxon>Carnobacteriaceae</taxon>
        <taxon>Jeotgalibaca</taxon>
    </lineage>
</organism>
<dbReference type="GO" id="GO:0051213">
    <property type="term" value="F:dioxygenase activity"/>
    <property type="evidence" value="ECO:0007669"/>
    <property type="project" value="UniProtKB-KW"/>
</dbReference>
<dbReference type="RefSeq" id="WP_126108879.1">
    <property type="nucleotide sequence ID" value="NZ_CP034465.1"/>
</dbReference>
<feature type="domain" description="VOC" evidence="1">
    <location>
        <begin position="6"/>
        <end position="132"/>
    </location>
</feature>
<dbReference type="AlphaFoldDB" id="A0A3S9H8X1"/>
<dbReference type="InterPro" id="IPR037523">
    <property type="entry name" value="VOC_core"/>
</dbReference>
<dbReference type="Pfam" id="PF00903">
    <property type="entry name" value="Glyoxalase"/>
    <property type="match status" value="2"/>
</dbReference>